<dbReference type="Proteomes" id="UP000199343">
    <property type="component" value="Unassembled WGS sequence"/>
</dbReference>
<dbReference type="STRING" id="47871.GA0070608_0965"/>
<evidence type="ECO:0000313" key="2">
    <source>
        <dbReference type="EMBL" id="SCL52123.1"/>
    </source>
</evidence>
<evidence type="ECO:0000313" key="3">
    <source>
        <dbReference type="EMBL" id="WSA33885.1"/>
    </source>
</evidence>
<feature type="transmembrane region" description="Helical" evidence="1">
    <location>
        <begin position="60"/>
        <end position="81"/>
    </location>
</feature>
<keyword evidence="1" id="KW-1133">Transmembrane helix</keyword>
<feature type="transmembrane region" description="Helical" evidence="1">
    <location>
        <begin position="29"/>
        <end position="48"/>
    </location>
</feature>
<evidence type="ECO:0000256" key="1">
    <source>
        <dbReference type="SAM" id="Phobius"/>
    </source>
</evidence>
<keyword evidence="1" id="KW-0472">Membrane</keyword>
<sequence length="150" mass="15478">MTVADDLFTPTISPAAYEARRPPWRPQSLIFPAVFGGPTAVTVLALVNGRRLGASRLAHLAVLGAGLAGLVARLTVTLAIYDDGAGRPGRLVGALAGGLVWLVAAATQKRLFRAYELRGGRPASLWLPGLGAVLLLGFTEAVLVSLVAAA</sequence>
<reference evidence="2 4" key="1">
    <citation type="submission" date="2016-06" db="EMBL/GenBank/DDBJ databases">
        <authorList>
            <person name="Kjaerup R.B."/>
            <person name="Dalgaard T.S."/>
            <person name="Juul-Madsen H.R."/>
        </authorList>
    </citation>
    <scope>NUCLEOTIDE SEQUENCE [LARGE SCALE GENOMIC DNA]</scope>
    <source>
        <strain evidence="2 4">DSM 43363</strain>
    </source>
</reference>
<proteinExistence type="predicted"/>
<dbReference type="Proteomes" id="UP001334804">
    <property type="component" value="Chromosome"/>
</dbReference>
<name>A0A1C6UDZ7_9ACTN</name>
<keyword evidence="1" id="KW-0812">Transmembrane</keyword>
<dbReference type="OrthoDB" id="3824423at2"/>
<feature type="transmembrane region" description="Helical" evidence="1">
    <location>
        <begin position="87"/>
        <end position="104"/>
    </location>
</feature>
<gene>
    <name evidence="2" type="ORF">GA0070608_0965</name>
    <name evidence="3" type="ORF">OIE14_07520</name>
</gene>
<dbReference type="EMBL" id="CP109071">
    <property type="protein sequence ID" value="WSA33885.1"/>
    <property type="molecule type" value="Genomic_DNA"/>
</dbReference>
<organism evidence="2 4">
    <name type="scientific">Micromonospora peucetia</name>
    <dbReference type="NCBI Taxonomy" id="47871"/>
    <lineage>
        <taxon>Bacteria</taxon>
        <taxon>Bacillati</taxon>
        <taxon>Actinomycetota</taxon>
        <taxon>Actinomycetes</taxon>
        <taxon>Micromonosporales</taxon>
        <taxon>Micromonosporaceae</taxon>
        <taxon>Micromonospora</taxon>
    </lineage>
</organism>
<accession>A0A1C6UDZ7</accession>
<feature type="transmembrane region" description="Helical" evidence="1">
    <location>
        <begin position="125"/>
        <end position="149"/>
    </location>
</feature>
<protein>
    <submittedName>
        <fullName evidence="2">Uncharacterized protein</fullName>
    </submittedName>
</protein>
<keyword evidence="5" id="KW-1185">Reference proteome</keyword>
<reference evidence="3 5" key="2">
    <citation type="submission" date="2022-10" db="EMBL/GenBank/DDBJ databases">
        <title>The complete genomes of actinobacterial strains from the NBC collection.</title>
        <authorList>
            <person name="Joergensen T.S."/>
            <person name="Alvarez Arevalo M."/>
            <person name="Sterndorff E.B."/>
            <person name="Faurdal D."/>
            <person name="Vuksanovic O."/>
            <person name="Mourched A.-S."/>
            <person name="Charusanti P."/>
            <person name="Shaw S."/>
            <person name="Blin K."/>
            <person name="Weber T."/>
        </authorList>
    </citation>
    <scope>NUCLEOTIDE SEQUENCE [LARGE SCALE GENOMIC DNA]</scope>
    <source>
        <strain evidence="3 5">NBC 01809</strain>
    </source>
</reference>
<dbReference type="AlphaFoldDB" id="A0A1C6UDZ7"/>
<evidence type="ECO:0000313" key="5">
    <source>
        <dbReference type="Proteomes" id="UP001334804"/>
    </source>
</evidence>
<dbReference type="EMBL" id="FMIC01000002">
    <property type="protein sequence ID" value="SCL52123.1"/>
    <property type="molecule type" value="Genomic_DNA"/>
</dbReference>
<evidence type="ECO:0000313" key="4">
    <source>
        <dbReference type="Proteomes" id="UP000199343"/>
    </source>
</evidence>
<dbReference type="RefSeq" id="WP_091622297.1">
    <property type="nucleotide sequence ID" value="NZ_CP109071.1"/>
</dbReference>